<evidence type="ECO:0000256" key="1">
    <source>
        <dbReference type="ARBA" id="ARBA00012513"/>
    </source>
</evidence>
<dbReference type="CDD" id="cd14016">
    <property type="entry name" value="STKc_CK1"/>
    <property type="match status" value="1"/>
</dbReference>
<dbReference type="PANTHER" id="PTHR11909">
    <property type="entry name" value="CASEIN KINASE-RELATED"/>
    <property type="match status" value="1"/>
</dbReference>
<comment type="caution">
    <text evidence="7">The sequence shown here is derived from an EMBL/GenBank/DDBJ whole genome shotgun (WGS) entry which is preliminary data.</text>
</comment>
<dbReference type="EC" id="2.7.11.1" evidence="1"/>
<dbReference type="InterPro" id="IPR050235">
    <property type="entry name" value="CK1_Ser-Thr_kinase"/>
</dbReference>
<evidence type="ECO:0000313" key="8">
    <source>
        <dbReference type="Proteomes" id="UP001321760"/>
    </source>
</evidence>
<dbReference type="EMBL" id="MU865935">
    <property type="protein sequence ID" value="KAK4449823.1"/>
    <property type="molecule type" value="Genomic_DNA"/>
</dbReference>
<keyword evidence="7" id="KW-0418">Kinase</keyword>
<dbReference type="InterPro" id="IPR008271">
    <property type="entry name" value="Ser/Thr_kinase_AS"/>
</dbReference>
<dbReference type="InterPro" id="IPR000719">
    <property type="entry name" value="Prot_kinase_dom"/>
</dbReference>
<dbReference type="PROSITE" id="PS50011">
    <property type="entry name" value="PROTEIN_KINASE_DOM"/>
    <property type="match status" value="1"/>
</dbReference>
<dbReference type="InterPro" id="IPR017441">
    <property type="entry name" value="Protein_kinase_ATP_BS"/>
</dbReference>
<protein>
    <recommendedName>
        <fullName evidence="1">non-specific serine/threonine protein kinase</fullName>
        <ecNumber evidence="1">2.7.11.1</ecNumber>
    </recommendedName>
</protein>
<keyword evidence="7" id="KW-0808">Transferase</keyword>
<dbReference type="SUPFAM" id="SSF56112">
    <property type="entry name" value="Protein kinase-like (PK-like)"/>
    <property type="match status" value="1"/>
</dbReference>
<keyword evidence="2 4" id="KW-0547">Nucleotide-binding</keyword>
<dbReference type="GO" id="GO:0004674">
    <property type="term" value="F:protein serine/threonine kinase activity"/>
    <property type="evidence" value="ECO:0007669"/>
    <property type="project" value="UniProtKB-KW"/>
</dbReference>
<evidence type="ECO:0000256" key="3">
    <source>
        <dbReference type="ARBA" id="ARBA00022840"/>
    </source>
</evidence>
<evidence type="ECO:0000256" key="5">
    <source>
        <dbReference type="RuleBase" id="RU000304"/>
    </source>
</evidence>
<keyword evidence="3 4" id="KW-0067">ATP-binding</keyword>
<reference evidence="7" key="2">
    <citation type="submission" date="2023-05" db="EMBL/GenBank/DDBJ databases">
        <authorList>
            <consortium name="Lawrence Berkeley National Laboratory"/>
            <person name="Steindorff A."/>
            <person name="Hensen N."/>
            <person name="Bonometti L."/>
            <person name="Westerberg I."/>
            <person name="Brannstrom I.O."/>
            <person name="Guillou S."/>
            <person name="Cros-Aarteil S."/>
            <person name="Calhoun S."/>
            <person name="Haridas S."/>
            <person name="Kuo A."/>
            <person name="Mondo S."/>
            <person name="Pangilinan J."/>
            <person name="Riley R."/>
            <person name="Labutti K."/>
            <person name="Andreopoulos B."/>
            <person name="Lipzen A."/>
            <person name="Chen C."/>
            <person name="Yanf M."/>
            <person name="Daum C."/>
            <person name="Ng V."/>
            <person name="Clum A."/>
            <person name="Ohm R."/>
            <person name="Martin F."/>
            <person name="Silar P."/>
            <person name="Natvig D."/>
            <person name="Lalanne C."/>
            <person name="Gautier V."/>
            <person name="Ament-Velasquez S.L."/>
            <person name="Kruys A."/>
            <person name="Hutchinson M.I."/>
            <person name="Powell A.J."/>
            <person name="Barry K."/>
            <person name="Miller A.N."/>
            <person name="Grigoriev I.V."/>
            <person name="Debuchy R."/>
            <person name="Gladieux P."/>
            <person name="Thoren M.H."/>
            <person name="Johannesson H."/>
        </authorList>
    </citation>
    <scope>NUCLEOTIDE SEQUENCE</scope>
    <source>
        <strain evidence="7">PSN243</strain>
    </source>
</reference>
<evidence type="ECO:0000259" key="6">
    <source>
        <dbReference type="PROSITE" id="PS50011"/>
    </source>
</evidence>
<keyword evidence="8" id="KW-1185">Reference proteome</keyword>
<dbReference type="Gene3D" id="1.10.510.10">
    <property type="entry name" value="Transferase(Phosphotransferase) domain 1"/>
    <property type="match status" value="1"/>
</dbReference>
<reference evidence="7" key="1">
    <citation type="journal article" date="2023" name="Mol. Phylogenet. Evol.">
        <title>Genome-scale phylogeny and comparative genomics of the fungal order Sordariales.</title>
        <authorList>
            <person name="Hensen N."/>
            <person name="Bonometti L."/>
            <person name="Westerberg I."/>
            <person name="Brannstrom I.O."/>
            <person name="Guillou S."/>
            <person name="Cros-Aarteil S."/>
            <person name="Calhoun S."/>
            <person name="Haridas S."/>
            <person name="Kuo A."/>
            <person name="Mondo S."/>
            <person name="Pangilinan J."/>
            <person name="Riley R."/>
            <person name="LaButti K."/>
            <person name="Andreopoulos B."/>
            <person name="Lipzen A."/>
            <person name="Chen C."/>
            <person name="Yan M."/>
            <person name="Daum C."/>
            <person name="Ng V."/>
            <person name="Clum A."/>
            <person name="Steindorff A."/>
            <person name="Ohm R.A."/>
            <person name="Martin F."/>
            <person name="Silar P."/>
            <person name="Natvig D.O."/>
            <person name="Lalanne C."/>
            <person name="Gautier V."/>
            <person name="Ament-Velasquez S.L."/>
            <person name="Kruys A."/>
            <person name="Hutchinson M.I."/>
            <person name="Powell A.J."/>
            <person name="Barry K."/>
            <person name="Miller A.N."/>
            <person name="Grigoriev I.V."/>
            <person name="Debuchy R."/>
            <person name="Gladieux P."/>
            <person name="Hiltunen Thoren M."/>
            <person name="Johannesson H."/>
        </authorList>
    </citation>
    <scope>NUCLEOTIDE SEQUENCE</scope>
    <source>
        <strain evidence="7">PSN243</strain>
    </source>
</reference>
<dbReference type="AlphaFoldDB" id="A0AAV9GNL4"/>
<dbReference type="GO" id="GO:0005524">
    <property type="term" value="F:ATP binding"/>
    <property type="evidence" value="ECO:0007669"/>
    <property type="project" value="UniProtKB-UniRule"/>
</dbReference>
<evidence type="ECO:0000256" key="2">
    <source>
        <dbReference type="ARBA" id="ARBA00022741"/>
    </source>
</evidence>
<keyword evidence="5" id="KW-0723">Serine/threonine-protein kinase</keyword>
<dbReference type="SMART" id="SM00220">
    <property type="entry name" value="S_TKc"/>
    <property type="match status" value="1"/>
</dbReference>
<organism evidence="7 8">
    <name type="scientific">Podospora aff. communis PSN243</name>
    <dbReference type="NCBI Taxonomy" id="3040156"/>
    <lineage>
        <taxon>Eukaryota</taxon>
        <taxon>Fungi</taxon>
        <taxon>Dikarya</taxon>
        <taxon>Ascomycota</taxon>
        <taxon>Pezizomycotina</taxon>
        <taxon>Sordariomycetes</taxon>
        <taxon>Sordariomycetidae</taxon>
        <taxon>Sordariales</taxon>
        <taxon>Podosporaceae</taxon>
        <taxon>Podospora</taxon>
    </lineage>
</organism>
<evidence type="ECO:0000256" key="4">
    <source>
        <dbReference type="PROSITE-ProRule" id="PRU10141"/>
    </source>
</evidence>
<name>A0AAV9GNL4_9PEZI</name>
<dbReference type="PROSITE" id="PS00107">
    <property type="entry name" value="PROTEIN_KINASE_ATP"/>
    <property type="match status" value="1"/>
</dbReference>
<sequence>MKDILINDRYRVDRKIGGGGFGLVYSGTDIQLEEEVAIKLTNVRDGRHVLEREAETYNALAGGIGIPRVWWFGEECDFYVLVEDLLGPSLEDLFNYCDRKLSLKTTLLIADQLISRLEYVHSKGFLHRDIKPENFLVGTGRQGNTLYAVDFGLAKEFCEAELYKDSGGRPFGGTSRYASINNHSGREQSFGDDLESIGYMLCYFARGSLPWQGLKASTDKERNELLKEKKTSLSGSDLCRDVLPDEFATYIDYTRSLRFNDKPDYSYLRGLFRRRFRSEGFKHDNIFDWTEKRFREIHEEVSQPMPSLPAPRAARRTRLRRGHGAASGMKGVTKG</sequence>
<dbReference type="PROSITE" id="PS00108">
    <property type="entry name" value="PROTEIN_KINASE_ST"/>
    <property type="match status" value="1"/>
</dbReference>
<gene>
    <name evidence="7" type="ORF">QBC34DRAFT_83453</name>
</gene>
<dbReference type="Proteomes" id="UP001321760">
    <property type="component" value="Unassembled WGS sequence"/>
</dbReference>
<feature type="binding site" evidence="4">
    <location>
        <position position="39"/>
    </location>
    <ligand>
        <name>ATP</name>
        <dbReference type="ChEBI" id="CHEBI:30616"/>
    </ligand>
</feature>
<dbReference type="Pfam" id="PF00069">
    <property type="entry name" value="Pkinase"/>
    <property type="match status" value="1"/>
</dbReference>
<proteinExistence type="inferred from homology"/>
<feature type="domain" description="Protein kinase" evidence="6">
    <location>
        <begin position="10"/>
        <end position="272"/>
    </location>
</feature>
<evidence type="ECO:0000313" key="7">
    <source>
        <dbReference type="EMBL" id="KAK4449823.1"/>
    </source>
</evidence>
<accession>A0AAV9GNL4</accession>
<comment type="similarity">
    <text evidence="5">Belongs to the protein kinase superfamily.</text>
</comment>
<dbReference type="InterPro" id="IPR011009">
    <property type="entry name" value="Kinase-like_dom_sf"/>
</dbReference>